<evidence type="ECO:0000313" key="2">
    <source>
        <dbReference type="Proteomes" id="UP000489961"/>
    </source>
</evidence>
<evidence type="ECO:0000313" key="1">
    <source>
        <dbReference type="EMBL" id="CAB1221390.1"/>
    </source>
</evidence>
<dbReference type="SMART" id="SM01236">
    <property type="entry name" value="Haem_oxygenase_2"/>
    <property type="match status" value="1"/>
</dbReference>
<sequence>MPVAVKKHSLELLDKNQQSYCDLVSFFQNPDISIHVKEKKASSFLRHEIQIMNSDTVEFPSNITKIQDWIKNNNKMQCLEYQSYLERRKNGAGREYFKNIGQAFEFLVKVAPVKKADGSWLYSMVHYWNDPVFRDLIQIYVEELGLGIAKANHVCVFDDLILDLGLEHFVLDLEDEYYHQPAIQLALAYAPPEFIPEIIGFNLAYEQLPLHLLITNYELNELGIDSHYFNLHITIDNMDNGHSHLSVKAFEKIYSKFRDKNSFIDKIKIGFALNDKGLSSRQILKNLNLDALVLKILKRKAILGNLIHSHKCILNDKAVNEWLSTPESVEEFVEILIDKKWINLNQDPEQSRFWKLISHAEGKMYGVFNSTEKQIIYDWIAGDLIQRAGFKRQKIALVNKNHQDFAFSFLLNEELEQIQHQIAETGNLALKMNKLLPYLAPHSHHSETGLWCTQRFVDFLFPFLSDKK</sequence>
<accession>A0A811GHX0</accession>
<dbReference type="EMBL" id="CADDTS010000048">
    <property type="protein sequence ID" value="CAB1221390.1"/>
    <property type="molecule type" value="Genomic_DNA"/>
</dbReference>
<evidence type="ECO:0008006" key="3">
    <source>
        <dbReference type="Google" id="ProtNLM"/>
    </source>
</evidence>
<dbReference type="RefSeq" id="WP_174560560.1">
    <property type="nucleotide sequence ID" value="NZ_CADDTS010000048.1"/>
</dbReference>
<dbReference type="AlphaFoldDB" id="A0A811GHX0"/>
<organism evidence="1 2">
    <name type="scientific">Acinetobacter bouvetii</name>
    <dbReference type="NCBI Taxonomy" id="202951"/>
    <lineage>
        <taxon>Bacteria</taxon>
        <taxon>Pseudomonadati</taxon>
        <taxon>Pseudomonadota</taxon>
        <taxon>Gammaproteobacteria</taxon>
        <taxon>Moraxellales</taxon>
        <taxon>Moraxellaceae</taxon>
        <taxon>Acinetobacter</taxon>
    </lineage>
</organism>
<dbReference type="Pfam" id="PF14518">
    <property type="entry name" value="Haem_oxygenas_2"/>
    <property type="match status" value="1"/>
</dbReference>
<proteinExistence type="predicted"/>
<comment type="caution">
    <text evidence="1">The sequence shown here is derived from an EMBL/GenBank/DDBJ whole genome shotgun (WGS) entry which is preliminary data.</text>
</comment>
<dbReference type="Proteomes" id="UP000489961">
    <property type="component" value="Unassembled WGS sequence"/>
</dbReference>
<protein>
    <recommendedName>
        <fullName evidence="3">Iron-containing redox enzyme family protein</fullName>
    </recommendedName>
</protein>
<name>A0A811GHX0_9GAMM</name>
<gene>
    <name evidence="1" type="ORF">SFB21_2771</name>
</gene>
<reference evidence="1 2" key="1">
    <citation type="submission" date="2020-02" db="EMBL/GenBank/DDBJ databases">
        <authorList>
            <person name="Chaudhuri R."/>
        </authorList>
    </citation>
    <scope>NUCLEOTIDE SEQUENCE [LARGE SCALE GENOMIC DNA]</scope>
    <source>
        <strain evidence="1">SFB21</strain>
    </source>
</reference>